<evidence type="ECO:0000256" key="1">
    <source>
        <dbReference type="ARBA" id="ARBA00010515"/>
    </source>
</evidence>
<dbReference type="SUPFAM" id="SSF53474">
    <property type="entry name" value="alpha/beta-Hydrolases"/>
    <property type="match status" value="1"/>
</dbReference>
<evidence type="ECO:0000256" key="3">
    <source>
        <dbReference type="PROSITE-ProRule" id="PRU10038"/>
    </source>
</evidence>
<dbReference type="RefSeq" id="WP_091375182.1">
    <property type="nucleotide sequence ID" value="NZ_FNDV01000002.1"/>
</dbReference>
<sequence length="335" mass="36003">MTRHQRPSLTSGLVAVCGRRIVRPRIDTVRLEGTQLRYLRAAITIAGVLAGWPGTAKIQPLRTARFAGEWVRARNARPIAAGVVLYLHGGGYVASSPRAYRCVTGPLSRLTALPVLAVAYRRAPEHPYPAALDDALAAYEWLLGQGHRPERIAVAGDSAGGHLAVGLLTTLAQRRSALPAAVTLFSPLLDPTLTDAIRRDAVRPDPVMTPTFAARCSAAFHPGGDFADPRLSPLTATLAVLRRFPPILTQVGGTECFAGDSERLHERLDRAGVANRLFVVRGQVHSYVTLQRLVPEARLALLRAAIFVRSHLGDANARTCCHPAGECAPVTIGTR</sequence>
<dbReference type="PANTHER" id="PTHR48081">
    <property type="entry name" value="AB HYDROLASE SUPERFAMILY PROTEIN C4A8.06C"/>
    <property type="match status" value="1"/>
</dbReference>
<name>A0A1H0NHG9_9PSEU</name>
<dbReference type="AlphaFoldDB" id="A0A1H0NHG9"/>
<evidence type="ECO:0000259" key="4">
    <source>
        <dbReference type="Pfam" id="PF07859"/>
    </source>
</evidence>
<dbReference type="GO" id="GO:0004806">
    <property type="term" value="F:triacylglycerol lipase activity"/>
    <property type="evidence" value="ECO:0007669"/>
    <property type="project" value="TreeGrafter"/>
</dbReference>
<proteinExistence type="inferred from homology"/>
<accession>A0A1H0NHG9</accession>
<dbReference type="InterPro" id="IPR013094">
    <property type="entry name" value="AB_hydrolase_3"/>
</dbReference>
<protein>
    <submittedName>
        <fullName evidence="5">Acetyl esterase/lipase</fullName>
    </submittedName>
</protein>
<dbReference type="Proteomes" id="UP000199651">
    <property type="component" value="Unassembled WGS sequence"/>
</dbReference>
<dbReference type="STRING" id="504798.SAMN05421871_102394"/>
<evidence type="ECO:0000256" key="2">
    <source>
        <dbReference type="ARBA" id="ARBA00022801"/>
    </source>
</evidence>
<organism evidence="5 6">
    <name type="scientific">Actinokineospora alba</name>
    <dbReference type="NCBI Taxonomy" id="504798"/>
    <lineage>
        <taxon>Bacteria</taxon>
        <taxon>Bacillati</taxon>
        <taxon>Actinomycetota</taxon>
        <taxon>Actinomycetes</taxon>
        <taxon>Pseudonocardiales</taxon>
        <taxon>Pseudonocardiaceae</taxon>
        <taxon>Actinokineospora</taxon>
    </lineage>
</organism>
<dbReference type="PANTHER" id="PTHR48081:SF30">
    <property type="entry name" value="ACETYL-HYDROLASE LIPR-RELATED"/>
    <property type="match status" value="1"/>
</dbReference>
<dbReference type="Pfam" id="PF07859">
    <property type="entry name" value="Abhydrolase_3"/>
    <property type="match status" value="1"/>
</dbReference>
<dbReference type="PROSITE" id="PS01174">
    <property type="entry name" value="LIPASE_GDXG_SER"/>
    <property type="match status" value="1"/>
</dbReference>
<keyword evidence="6" id="KW-1185">Reference proteome</keyword>
<dbReference type="InterPro" id="IPR050300">
    <property type="entry name" value="GDXG_lipolytic_enzyme"/>
</dbReference>
<evidence type="ECO:0000313" key="5">
    <source>
        <dbReference type="EMBL" id="SDO91865.1"/>
    </source>
</evidence>
<comment type="similarity">
    <text evidence="1">Belongs to the 'GDXG' lipolytic enzyme family.</text>
</comment>
<dbReference type="InterPro" id="IPR033140">
    <property type="entry name" value="Lipase_GDXG_put_SER_AS"/>
</dbReference>
<dbReference type="Gene3D" id="3.40.50.1820">
    <property type="entry name" value="alpha/beta hydrolase"/>
    <property type="match status" value="1"/>
</dbReference>
<reference evidence="6" key="1">
    <citation type="submission" date="2016-10" db="EMBL/GenBank/DDBJ databases">
        <authorList>
            <person name="Varghese N."/>
            <person name="Submissions S."/>
        </authorList>
    </citation>
    <scope>NUCLEOTIDE SEQUENCE [LARGE SCALE GENOMIC DNA]</scope>
    <source>
        <strain evidence="6">IBRC-M 10655</strain>
    </source>
</reference>
<feature type="domain" description="Alpha/beta hydrolase fold-3" evidence="4">
    <location>
        <begin position="84"/>
        <end position="288"/>
    </location>
</feature>
<dbReference type="EMBL" id="FNJB01000005">
    <property type="protein sequence ID" value="SDO91865.1"/>
    <property type="molecule type" value="Genomic_DNA"/>
</dbReference>
<gene>
    <name evidence="5" type="ORF">SAMN05192558_105344</name>
</gene>
<keyword evidence="2" id="KW-0378">Hydrolase</keyword>
<dbReference type="OrthoDB" id="128186at2"/>
<evidence type="ECO:0000313" key="6">
    <source>
        <dbReference type="Proteomes" id="UP000199651"/>
    </source>
</evidence>
<dbReference type="InterPro" id="IPR029058">
    <property type="entry name" value="AB_hydrolase_fold"/>
</dbReference>
<feature type="active site" evidence="3">
    <location>
        <position position="158"/>
    </location>
</feature>